<dbReference type="GO" id="GO:0003677">
    <property type="term" value="F:DNA binding"/>
    <property type="evidence" value="ECO:0007669"/>
    <property type="project" value="UniProtKB-KW"/>
</dbReference>
<dbReference type="CDD" id="cd07377">
    <property type="entry name" value="WHTH_GntR"/>
    <property type="match status" value="1"/>
</dbReference>
<feature type="domain" description="HTH gntR-type" evidence="4">
    <location>
        <begin position="10"/>
        <end position="82"/>
    </location>
</feature>
<name>A0A4U3MED2_9ACTN</name>
<dbReference type="OrthoDB" id="3567645at2"/>
<evidence type="ECO:0000256" key="1">
    <source>
        <dbReference type="ARBA" id="ARBA00023015"/>
    </source>
</evidence>
<dbReference type="SMART" id="SM00895">
    <property type="entry name" value="FCD"/>
    <property type="match status" value="1"/>
</dbReference>
<dbReference type="SMART" id="SM00345">
    <property type="entry name" value="HTH_GNTR"/>
    <property type="match status" value="1"/>
</dbReference>
<accession>A0A4U3MED2</accession>
<evidence type="ECO:0000259" key="4">
    <source>
        <dbReference type="PROSITE" id="PS50949"/>
    </source>
</evidence>
<dbReference type="PROSITE" id="PS50949">
    <property type="entry name" value="HTH_GNTR"/>
    <property type="match status" value="1"/>
</dbReference>
<dbReference type="InterPro" id="IPR000524">
    <property type="entry name" value="Tscrpt_reg_HTH_GntR"/>
</dbReference>
<dbReference type="PANTHER" id="PTHR43537">
    <property type="entry name" value="TRANSCRIPTIONAL REGULATOR, GNTR FAMILY"/>
    <property type="match status" value="1"/>
</dbReference>
<dbReference type="Proteomes" id="UP000308705">
    <property type="component" value="Unassembled WGS sequence"/>
</dbReference>
<sequence length="232" mass="24945">MHLSGGRITVRTFETVLAQIEQRIAADGLTVGDRLPGERQLAEQLRVSRSSVREALRVLETLGVVSSQVGRGPDAGAVLISRPDGTLADLLRLNLGLTTMSAREVLDTRLMIERWSAARVTWAPPAMTEALAAMDLAASPEEFVTHDIAFHVALTDAAGNRLLSAVLRALRDALVSNAVEAVRRLGHTDDLQADHRRIHTAVEAGDGEEAVEAVTAHLARAYPGLSPIQNVF</sequence>
<protein>
    <submittedName>
        <fullName evidence="5">FadR family transcriptional regulator</fullName>
    </submittedName>
</protein>
<dbReference type="Pfam" id="PF07729">
    <property type="entry name" value="FCD"/>
    <property type="match status" value="1"/>
</dbReference>
<dbReference type="InterPro" id="IPR011711">
    <property type="entry name" value="GntR_C"/>
</dbReference>
<dbReference type="PRINTS" id="PR00035">
    <property type="entry name" value="HTHGNTR"/>
</dbReference>
<dbReference type="SUPFAM" id="SSF48008">
    <property type="entry name" value="GntR ligand-binding domain-like"/>
    <property type="match status" value="1"/>
</dbReference>
<evidence type="ECO:0000313" key="5">
    <source>
        <dbReference type="EMBL" id="TKK87451.1"/>
    </source>
</evidence>
<keyword evidence="1" id="KW-0805">Transcription regulation</keyword>
<dbReference type="InterPro" id="IPR008920">
    <property type="entry name" value="TF_FadR/GntR_C"/>
</dbReference>
<dbReference type="Gene3D" id="1.20.120.530">
    <property type="entry name" value="GntR ligand-binding domain-like"/>
    <property type="match status" value="1"/>
</dbReference>
<dbReference type="PANTHER" id="PTHR43537:SF5">
    <property type="entry name" value="UXU OPERON TRANSCRIPTIONAL REGULATOR"/>
    <property type="match status" value="1"/>
</dbReference>
<dbReference type="Gene3D" id="1.10.10.10">
    <property type="entry name" value="Winged helix-like DNA-binding domain superfamily/Winged helix DNA-binding domain"/>
    <property type="match status" value="1"/>
</dbReference>
<organism evidence="5 6">
    <name type="scientific">Herbidospora galbida</name>
    <dbReference type="NCBI Taxonomy" id="2575442"/>
    <lineage>
        <taxon>Bacteria</taxon>
        <taxon>Bacillati</taxon>
        <taxon>Actinomycetota</taxon>
        <taxon>Actinomycetes</taxon>
        <taxon>Streptosporangiales</taxon>
        <taxon>Streptosporangiaceae</taxon>
        <taxon>Herbidospora</taxon>
    </lineage>
</organism>
<dbReference type="GO" id="GO:0003700">
    <property type="term" value="F:DNA-binding transcription factor activity"/>
    <property type="evidence" value="ECO:0007669"/>
    <property type="project" value="InterPro"/>
</dbReference>
<evidence type="ECO:0000313" key="6">
    <source>
        <dbReference type="Proteomes" id="UP000308705"/>
    </source>
</evidence>
<gene>
    <name evidence="5" type="ORF">FDA94_17795</name>
</gene>
<dbReference type="SUPFAM" id="SSF46785">
    <property type="entry name" value="Winged helix' DNA-binding domain"/>
    <property type="match status" value="1"/>
</dbReference>
<evidence type="ECO:0000256" key="2">
    <source>
        <dbReference type="ARBA" id="ARBA00023125"/>
    </source>
</evidence>
<keyword evidence="6" id="KW-1185">Reference proteome</keyword>
<dbReference type="EMBL" id="SZQA01000016">
    <property type="protein sequence ID" value="TKK87451.1"/>
    <property type="molecule type" value="Genomic_DNA"/>
</dbReference>
<dbReference type="InterPro" id="IPR036388">
    <property type="entry name" value="WH-like_DNA-bd_sf"/>
</dbReference>
<dbReference type="Pfam" id="PF00392">
    <property type="entry name" value="GntR"/>
    <property type="match status" value="1"/>
</dbReference>
<keyword evidence="3" id="KW-0804">Transcription</keyword>
<evidence type="ECO:0000256" key="3">
    <source>
        <dbReference type="ARBA" id="ARBA00023163"/>
    </source>
</evidence>
<dbReference type="AlphaFoldDB" id="A0A4U3MED2"/>
<dbReference type="InterPro" id="IPR036390">
    <property type="entry name" value="WH_DNA-bd_sf"/>
</dbReference>
<proteinExistence type="predicted"/>
<keyword evidence="2" id="KW-0238">DNA-binding</keyword>
<reference evidence="5 6" key="1">
    <citation type="submission" date="2019-04" db="EMBL/GenBank/DDBJ databases">
        <title>Herbidospora sp. NEAU-GS14.nov., a novel actinomycete isolated from soil.</title>
        <authorList>
            <person name="Han L."/>
        </authorList>
    </citation>
    <scope>NUCLEOTIDE SEQUENCE [LARGE SCALE GENOMIC DNA]</scope>
    <source>
        <strain evidence="5 6">NEAU-GS14</strain>
    </source>
</reference>
<comment type="caution">
    <text evidence="5">The sequence shown here is derived from an EMBL/GenBank/DDBJ whole genome shotgun (WGS) entry which is preliminary data.</text>
</comment>